<evidence type="ECO:0000256" key="3">
    <source>
        <dbReference type="ARBA" id="ARBA00022676"/>
    </source>
</evidence>
<evidence type="ECO:0000256" key="2">
    <source>
        <dbReference type="ARBA" id="ARBA00006739"/>
    </source>
</evidence>
<evidence type="ECO:0000256" key="4">
    <source>
        <dbReference type="ARBA" id="ARBA00022679"/>
    </source>
</evidence>
<dbReference type="EMBL" id="BAAARI010000002">
    <property type="protein sequence ID" value="GAA2567594.1"/>
    <property type="molecule type" value="Genomic_DNA"/>
</dbReference>
<reference evidence="6 7" key="1">
    <citation type="journal article" date="2019" name="Int. J. Syst. Evol. Microbiol.">
        <title>The Global Catalogue of Microorganisms (GCM) 10K type strain sequencing project: providing services to taxonomists for standard genome sequencing and annotation.</title>
        <authorList>
            <consortium name="The Broad Institute Genomics Platform"/>
            <consortium name="The Broad Institute Genome Sequencing Center for Infectious Disease"/>
            <person name="Wu L."/>
            <person name="Ma J."/>
        </authorList>
    </citation>
    <scope>NUCLEOTIDE SEQUENCE [LARGE SCALE GENOMIC DNA]</scope>
    <source>
        <strain evidence="6 7">JCM 16365</strain>
    </source>
</reference>
<gene>
    <name evidence="6" type="ORF">GCM10009862_02850</name>
</gene>
<comment type="similarity">
    <text evidence="2">Belongs to the glycosyltransferase 2 family.</text>
</comment>
<comment type="caution">
    <text evidence="6">The sequence shown here is derived from an EMBL/GenBank/DDBJ whole genome shotgun (WGS) entry which is preliminary data.</text>
</comment>
<dbReference type="SUPFAM" id="SSF53448">
    <property type="entry name" value="Nucleotide-diphospho-sugar transferases"/>
    <property type="match status" value="1"/>
</dbReference>
<dbReference type="Gene3D" id="3.90.550.10">
    <property type="entry name" value="Spore Coat Polysaccharide Biosynthesis Protein SpsA, Chain A"/>
    <property type="match status" value="1"/>
</dbReference>
<protein>
    <recommendedName>
        <fullName evidence="5">Glycosyltransferase 2-like domain-containing protein</fullName>
    </recommendedName>
</protein>
<keyword evidence="7" id="KW-1185">Reference proteome</keyword>
<comment type="pathway">
    <text evidence="1">Cell wall biogenesis; cell wall polysaccharide biosynthesis.</text>
</comment>
<dbReference type="PANTHER" id="PTHR43179:SF12">
    <property type="entry name" value="GALACTOFURANOSYLTRANSFERASE GLFT2"/>
    <property type="match status" value="1"/>
</dbReference>
<evidence type="ECO:0000313" key="7">
    <source>
        <dbReference type="Proteomes" id="UP001500274"/>
    </source>
</evidence>
<evidence type="ECO:0000256" key="1">
    <source>
        <dbReference type="ARBA" id="ARBA00004776"/>
    </source>
</evidence>
<dbReference type="CDD" id="cd04186">
    <property type="entry name" value="GT_2_like_c"/>
    <property type="match status" value="1"/>
</dbReference>
<organism evidence="6 7">
    <name type="scientific">Microbacterium binotii</name>
    <dbReference type="NCBI Taxonomy" id="462710"/>
    <lineage>
        <taxon>Bacteria</taxon>
        <taxon>Bacillati</taxon>
        <taxon>Actinomycetota</taxon>
        <taxon>Actinomycetes</taxon>
        <taxon>Micrococcales</taxon>
        <taxon>Microbacteriaceae</taxon>
        <taxon>Microbacterium</taxon>
    </lineage>
</organism>
<feature type="domain" description="Glycosyltransferase 2-like" evidence="5">
    <location>
        <begin position="12"/>
        <end position="179"/>
    </location>
</feature>
<keyword evidence="4" id="KW-0808">Transferase</keyword>
<proteinExistence type="inferred from homology"/>
<sequence>MSETPPDAAIDVVVPVHGGWRHVEACLAALESQTVPVNVIVVDDLSPDDTLQRIRERFASFTILANEKNLGFAATCNRGIRAGTGEFVVLLNSDVVARPDLAENLRDRFASAPARTGSVAPILLGPDGSVDSFGITADVTLAGFVRFHGAPLARADAARPPLLGPYGAAAAYRRVALDEVGVLDENIFMYGEELELAYRLRAAGWGAVTLPAVVGTHIGGASAGKESVRQRYLSGFGRGYVLRVYRVLRTRHALRAVVTEAAVVGARLLARRDFASLRGRLAGWRAARGVPARAIPRVGIDTSIGIRRSFRMRTPAYWQASDD</sequence>
<dbReference type="RefSeq" id="WP_344226179.1">
    <property type="nucleotide sequence ID" value="NZ_BAAARI010000002.1"/>
</dbReference>
<evidence type="ECO:0000259" key="5">
    <source>
        <dbReference type="Pfam" id="PF00535"/>
    </source>
</evidence>
<name>A0ABN3P7H1_9MICO</name>
<accession>A0ABN3P7H1</accession>
<evidence type="ECO:0000313" key="6">
    <source>
        <dbReference type="EMBL" id="GAA2567594.1"/>
    </source>
</evidence>
<dbReference type="PANTHER" id="PTHR43179">
    <property type="entry name" value="RHAMNOSYLTRANSFERASE WBBL"/>
    <property type="match status" value="1"/>
</dbReference>
<dbReference type="Pfam" id="PF00535">
    <property type="entry name" value="Glycos_transf_2"/>
    <property type="match status" value="1"/>
</dbReference>
<dbReference type="InterPro" id="IPR001173">
    <property type="entry name" value="Glyco_trans_2-like"/>
</dbReference>
<keyword evidence="3" id="KW-0328">Glycosyltransferase</keyword>
<dbReference type="InterPro" id="IPR029044">
    <property type="entry name" value="Nucleotide-diphossugar_trans"/>
</dbReference>
<dbReference type="Proteomes" id="UP001500274">
    <property type="component" value="Unassembled WGS sequence"/>
</dbReference>